<feature type="compositionally biased region" description="Polar residues" evidence="2">
    <location>
        <begin position="832"/>
        <end position="847"/>
    </location>
</feature>
<dbReference type="AlphaFoldDB" id="A0A0V0R1Z9"/>
<reference evidence="3 4" key="1">
    <citation type="journal article" date="2015" name="Sci. Rep.">
        <title>Genome of the facultative scuticociliatosis pathogen Pseudocohnilembus persalinus provides insight into its virulence through horizontal gene transfer.</title>
        <authorList>
            <person name="Xiong J."/>
            <person name="Wang G."/>
            <person name="Cheng J."/>
            <person name="Tian M."/>
            <person name="Pan X."/>
            <person name="Warren A."/>
            <person name="Jiang C."/>
            <person name="Yuan D."/>
            <person name="Miao W."/>
        </authorList>
    </citation>
    <scope>NUCLEOTIDE SEQUENCE [LARGE SCALE GENOMIC DNA]</scope>
    <source>
        <strain evidence="3">36N120E</strain>
    </source>
</reference>
<accession>A0A0V0R1Z9</accession>
<feature type="coiled-coil region" evidence="1">
    <location>
        <begin position="323"/>
        <end position="350"/>
    </location>
</feature>
<feature type="compositionally biased region" description="Polar residues" evidence="2">
    <location>
        <begin position="484"/>
        <end position="493"/>
    </location>
</feature>
<sequence>MIGTAGKDKIDKKISLIIIPCAKTTNFQTQAGHGKAITYLKLREEGCDIQKAIKYCKINHCRSDVTMKKMGPKGFRVLEQHVSKDMASNIINGWLLNVPPDIIMGKNHIQNVKFVLHSDEQDDIQAKKLQKQQDSLKYDYKNQEQNLKKYLQDLNDLINLRGIGLQNLHEKLKQLSEKSPDLHIMMEKDGYQINDEYVFYELKKELFDKESELYPNPLGNYPTMVDDEFKNKCKKITVIKEKGPEEIVLNIDNFHGTFINQTETENKNLKRIQQEQFNQAQYLMRVDTQQKIQNKKLKKPNKSDKVQDKVGTRQSQMLRSSYSILAEQKLKELQLNNQELNLDSNEKKTNKLVNIIKNLQIEQRYQEQQKKQLGDQIKKQQFDNKISDFVAEHINKCFDVQPLYKARQNLLKQKEYSNGEQQAHNKNFLQNQNSLNQNEFQIQYQESQQFNAKQVFKKQSNMNSSKIGDQEQIEDQMKYSLSDLNKSDQQQENAENDLNDSDNFNLNDKDNFNVNTQNLNTLFKKQEEEKIKFNIRTLSTFDKKVYLQEQKMLNQRAKLERKNQLLFKKQFQQNQKQEQQPRLSRLSIIDKNISNNNDCLALKSNDNIMIQNDSILTYNFPSKKKISFSKHSASKTHSQVELEPLTSRIDQILNSENQKIIKNNSESNFLKNSVFQFNNCQINSQTNKNTNKVFSFNRNSFIQPSDLSNKLKGSLTQLKENTQQNNNIKSQKYIKTGNYEKDSNIIQMVQINDKSNKLQENFEENKNISKFDQNCKNDQLKSNNKQQQQNSKIRIECNLDQMYDSKQNIDNEQKSQKNNQQQLHSYQPQQQGENTYRQSKISAQKINESVHRQDRQERSSFNMNKNDTKSFSVDQSIEFVIFSRKHKIDFVLPMVNDLSGELRKNLSCINQKNLKVTNKTKNKEQVKSQKQQNVKNSKFKTFNKIHKLEMFPTASTINNKQFTKHNFPRYQSNKTSIKY</sequence>
<evidence type="ECO:0000313" key="4">
    <source>
        <dbReference type="Proteomes" id="UP000054937"/>
    </source>
</evidence>
<feature type="compositionally biased region" description="Polar residues" evidence="2">
    <location>
        <begin position="859"/>
        <end position="868"/>
    </location>
</feature>
<feature type="region of interest" description="Disordered" evidence="2">
    <location>
        <begin position="811"/>
        <end position="868"/>
    </location>
</feature>
<feature type="compositionally biased region" description="Basic and acidic residues" evidence="2">
    <location>
        <begin position="301"/>
        <end position="311"/>
    </location>
</feature>
<dbReference type="EMBL" id="LDAU01000063">
    <property type="protein sequence ID" value="KRX08513.1"/>
    <property type="molecule type" value="Genomic_DNA"/>
</dbReference>
<keyword evidence="4" id="KW-1185">Reference proteome</keyword>
<dbReference type="OrthoDB" id="299647at2759"/>
<dbReference type="Proteomes" id="UP000054937">
    <property type="component" value="Unassembled WGS sequence"/>
</dbReference>
<feature type="coiled-coil region" evidence="1">
    <location>
        <begin position="126"/>
        <end position="160"/>
    </location>
</feature>
<feature type="compositionally biased region" description="Low complexity" evidence="2">
    <location>
        <begin position="816"/>
        <end position="831"/>
    </location>
</feature>
<name>A0A0V0R1Z9_PSEPJ</name>
<evidence type="ECO:0000313" key="3">
    <source>
        <dbReference type="EMBL" id="KRX08513.1"/>
    </source>
</evidence>
<gene>
    <name evidence="3" type="ORF">PPERSA_12994</name>
</gene>
<feature type="region of interest" description="Disordered" evidence="2">
    <location>
        <begin position="484"/>
        <end position="510"/>
    </location>
</feature>
<evidence type="ECO:0000256" key="1">
    <source>
        <dbReference type="SAM" id="Coils"/>
    </source>
</evidence>
<comment type="caution">
    <text evidence="3">The sequence shown here is derived from an EMBL/GenBank/DDBJ whole genome shotgun (WGS) entry which is preliminary data.</text>
</comment>
<dbReference type="InParanoid" id="A0A0V0R1Z9"/>
<keyword evidence="1" id="KW-0175">Coiled coil</keyword>
<protein>
    <submittedName>
        <fullName evidence="3">Uncharacterized protein</fullName>
    </submittedName>
</protein>
<proteinExistence type="predicted"/>
<feature type="region of interest" description="Disordered" evidence="2">
    <location>
        <begin position="292"/>
        <end position="312"/>
    </location>
</feature>
<feature type="compositionally biased region" description="Basic and acidic residues" evidence="2">
    <location>
        <begin position="848"/>
        <end position="858"/>
    </location>
</feature>
<evidence type="ECO:0000256" key="2">
    <source>
        <dbReference type="SAM" id="MobiDB-lite"/>
    </source>
</evidence>
<organism evidence="3 4">
    <name type="scientific">Pseudocohnilembus persalinus</name>
    <name type="common">Ciliate</name>
    <dbReference type="NCBI Taxonomy" id="266149"/>
    <lineage>
        <taxon>Eukaryota</taxon>
        <taxon>Sar</taxon>
        <taxon>Alveolata</taxon>
        <taxon>Ciliophora</taxon>
        <taxon>Intramacronucleata</taxon>
        <taxon>Oligohymenophorea</taxon>
        <taxon>Scuticociliatia</taxon>
        <taxon>Philasterida</taxon>
        <taxon>Pseudocohnilembidae</taxon>
        <taxon>Pseudocohnilembus</taxon>
    </lineage>
</organism>